<dbReference type="AlphaFoldDB" id="A0A4R9K694"/>
<dbReference type="RefSeq" id="WP_135622236.1">
    <property type="nucleotide sequence ID" value="NZ_RQGD01000014.1"/>
</dbReference>
<dbReference type="NCBIfam" id="TIGR04401">
    <property type="entry name" value="TAT_Cys_rich"/>
    <property type="match status" value="1"/>
</dbReference>
<name>A0A4R9K694_9LEPT</name>
<keyword evidence="3" id="KW-1185">Reference proteome</keyword>
<comment type="caution">
    <text evidence="2">The sequence shown here is derived from an EMBL/GenBank/DDBJ whole genome shotgun (WGS) entry which is preliminary data.</text>
</comment>
<dbReference type="Pfam" id="PF03860">
    <property type="entry name" value="Csp"/>
    <property type="match status" value="1"/>
</dbReference>
<feature type="signal peptide" evidence="1">
    <location>
        <begin position="1"/>
        <end position="25"/>
    </location>
</feature>
<evidence type="ECO:0000256" key="1">
    <source>
        <dbReference type="SAM" id="SignalP"/>
    </source>
</evidence>
<feature type="chain" id="PRO_5020910463" evidence="1">
    <location>
        <begin position="26"/>
        <end position="148"/>
    </location>
</feature>
<reference evidence="2" key="1">
    <citation type="journal article" date="2019" name="PLoS Negl. Trop. Dis.">
        <title>Revisiting the worldwide diversity of Leptospira species in the environment.</title>
        <authorList>
            <person name="Vincent A.T."/>
            <person name="Schiettekatte O."/>
            <person name="Bourhy P."/>
            <person name="Veyrier F.J."/>
            <person name="Picardeau M."/>
        </authorList>
    </citation>
    <scope>NUCLEOTIDE SEQUENCE [LARGE SCALE GENOMIC DNA]</scope>
    <source>
        <strain evidence="2">201702476</strain>
    </source>
</reference>
<dbReference type="InterPro" id="IPR030913">
    <property type="entry name" value="Csp1_Cys_rich"/>
</dbReference>
<dbReference type="EMBL" id="RQGD01000014">
    <property type="protein sequence ID" value="TGL61779.1"/>
    <property type="molecule type" value="Genomic_DNA"/>
</dbReference>
<evidence type="ECO:0000313" key="2">
    <source>
        <dbReference type="EMBL" id="TGL61779.1"/>
    </source>
</evidence>
<evidence type="ECO:0000313" key="3">
    <source>
        <dbReference type="Proteomes" id="UP000297693"/>
    </source>
</evidence>
<gene>
    <name evidence="2" type="ORF">EHQ58_03955</name>
</gene>
<dbReference type="Gene3D" id="1.20.1270.360">
    <property type="match status" value="1"/>
</dbReference>
<protein>
    <submittedName>
        <fullName evidence="2">Four-helix bundle copper-binding protein</fullName>
    </submittedName>
</protein>
<dbReference type="OrthoDB" id="5396211at2"/>
<dbReference type="PANTHER" id="PTHR37310">
    <property type="entry name" value="CYTOPLASMIC PROTEIN-RELATED"/>
    <property type="match status" value="1"/>
</dbReference>
<dbReference type="InterPro" id="IPR005560">
    <property type="entry name" value="Csp_YhjQ"/>
</dbReference>
<proteinExistence type="predicted"/>
<sequence length="148" mass="15733">MNRKQFVAQSAAVLATAGALSNLFAQDHKHEPGMTMTSKPSKYGKALMSALHCKLAAEVCLGHCIAELSNGDKSLGECASSTMEVIAACEAFISLASQNSNFTKKAAALCEEICNSCAKICKKHADHHKECKDCMDSCLACSKEMAKV</sequence>
<organism evidence="2 3">
    <name type="scientific">Leptospira ognonensis</name>
    <dbReference type="NCBI Taxonomy" id="2484945"/>
    <lineage>
        <taxon>Bacteria</taxon>
        <taxon>Pseudomonadati</taxon>
        <taxon>Spirochaetota</taxon>
        <taxon>Spirochaetia</taxon>
        <taxon>Leptospirales</taxon>
        <taxon>Leptospiraceae</taxon>
        <taxon>Leptospira</taxon>
    </lineage>
</organism>
<dbReference type="PANTHER" id="PTHR37310:SF1">
    <property type="entry name" value="CYTOPLASMIC PROTEIN"/>
    <property type="match status" value="1"/>
</dbReference>
<accession>A0A4R9K694</accession>
<dbReference type="Proteomes" id="UP000297693">
    <property type="component" value="Unassembled WGS sequence"/>
</dbReference>
<keyword evidence="1" id="KW-0732">Signal</keyword>